<evidence type="ECO:0000256" key="6">
    <source>
        <dbReference type="ARBA" id="ARBA00023212"/>
    </source>
</evidence>
<keyword evidence="7" id="KW-0966">Cell projection</keyword>
<protein>
    <submittedName>
        <fullName evidence="12">Outer dense fiber protein 2-like</fullName>
    </submittedName>
</protein>
<feature type="compositionally biased region" description="Pro residues" evidence="9">
    <location>
        <begin position="811"/>
        <end position="820"/>
    </location>
</feature>
<feature type="compositionally biased region" description="Low complexity" evidence="9">
    <location>
        <begin position="734"/>
        <end position="756"/>
    </location>
</feature>
<evidence type="ECO:0000256" key="8">
    <source>
        <dbReference type="SAM" id="Coils"/>
    </source>
</evidence>
<dbReference type="GO" id="GO:0005813">
    <property type="term" value="C:centrosome"/>
    <property type="evidence" value="ECO:0007669"/>
    <property type="project" value="TreeGrafter"/>
</dbReference>
<dbReference type="PANTHER" id="PTHR23162:SF7">
    <property type="entry name" value="PROTEIN BCAP"/>
    <property type="match status" value="1"/>
</dbReference>
<dbReference type="InterPro" id="IPR026099">
    <property type="entry name" value="Odf2-rel"/>
</dbReference>
<reference evidence="12" key="1">
    <citation type="submission" date="2025-08" db="UniProtKB">
        <authorList>
            <consortium name="RefSeq"/>
        </authorList>
    </citation>
    <scope>IDENTIFICATION</scope>
</reference>
<feature type="region of interest" description="Disordered" evidence="9">
    <location>
        <begin position="798"/>
        <end position="864"/>
    </location>
</feature>
<dbReference type="Gene3D" id="1.10.287.1490">
    <property type="match status" value="1"/>
</dbReference>
<evidence type="ECO:0000256" key="5">
    <source>
        <dbReference type="ARBA" id="ARBA00023054"/>
    </source>
</evidence>
<dbReference type="Gene3D" id="1.10.533.10">
    <property type="entry name" value="Death Domain, Fas"/>
    <property type="match status" value="1"/>
</dbReference>
<dbReference type="GO" id="GO:0036064">
    <property type="term" value="C:ciliary basal body"/>
    <property type="evidence" value="ECO:0007669"/>
    <property type="project" value="TreeGrafter"/>
</dbReference>
<feature type="region of interest" description="Disordered" evidence="9">
    <location>
        <begin position="294"/>
        <end position="315"/>
    </location>
</feature>
<dbReference type="GO" id="GO:0042981">
    <property type="term" value="P:regulation of apoptotic process"/>
    <property type="evidence" value="ECO:0007669"/>
    <property type="project" value="InterPro"/>
</dbReference>
<sequence>MSPEDDLRSPPLGFSGTREDFTLSRGDLDNSHEPVGRTRAHSSLHTGTPECEISCLRDFGNKKNPFLKMLMDAEAAANSAAIQLVSFKDAMDDEYADSRQSAKDKRRIARQRGLLLEKLEAFRRINKSVRQKLKQLQEAEANRIDADQQIDTLLKKIMQAESENENLKKDLSESEQKVRELIDLWRKEQENVKSAVHMTKSAEATRAHLQGQLRNKEAENNRLTVQLRALERLITEQKLEIDDLKGSITSLSAKAAQDKESLKKATRAQKLRAERFEAAIEKCYAQLREKDAQLAKAHSERDSRRGQKEQTTDEKDKLVAHIDLLKSQTADLTMRVQKEKDELTAANETLMQRLEKLSSDNGELGINNATLKESVAQLEQQLAEYESALVEEKIVSQEKKHQAEQCRYQVAQLQAELHDLKIKYTNLLRETEKTQDGKEAEVEKVRQELQGRVEELNAYPELLNAAEQSLFECQENLQRLERKCSEKSESIRQLQVKMESQSKLLRSSAEMRESIHEANLQLQEKLISIQKETDKLQQENLELVRRLAAQEEALSYSNRQLDQRSSECQAVSRQLEAALADVRQQVTKVKEEAVSREEALQTKILELGAEKSRRESELRLLRQSKLNAEKQYEVLTRLRHYLCDKIRADRHLDYLRSRRILTRDDAEEISCRTTQTKRTAVLLDILAENPRGLDALIESIREMRSQNFIITKITDEVQKAKNEKIESLRAAGASSSSSDSTFSTPTSTSDLPSTFSNNSTLLFHPDSEKSPSNSDVGTSLDLLSSQKAGDSSVACASIATPSTTSSSLPKPGDPGAPPLPDEVMVESPSSIDAGAPGCTSSGGDPNFQPLRSRSLTPTSTRSIF</sequence>
<comment type="similarity">
    <text evidence="3">Belongs to the ODF2 family.</text>
</comment>
<proteinExistence type="inferred from homology"/>
<evidence type="ECO:0000313" key="12">
    <source>
        <dbReference type="RefSeq" id="XP_005742611.1"/>
    </source>
</evidence>
<dbReference type="PROSITE" id="PS50209">
    <property type="entry name" value="CARD"/>
    <property type="match status" value="1"/>
</dbReference>
<feature type="coiled-coil region" evidence="8">
    <location>
        <begin position="119"/>
        <end position="247"/>
    </location>
</feature>
<feature type="compositionally biased region" description="Low complexity" evidence="9">
    <location>
        <begin position="798"/>
        <end position="810"/>
    </location>
</feature>
<dbReference type="SUPFAM" id="SSF47986">
    <property type="entry name" value="DEATH domain"/>
    <property type="match status" value="1"/>
</dbReference>
<dbReference type="InterPro" id="IPR011029">
    <property type="entry name" value="DEATH-like_dom_sf"/>
</dbReference>
<feature type="compositionally biased region" description="Polar residues" evidence="9">
    <location>
        <begin position="770"/>
        <end position="780"/>
    </location>
</feature>
<dbReference type="Pfam" id="PF00619">
    <property type="entry name" value="CARD"/>
    <property type="match status" value="1"/>
</dbReference>
<evidence type="ECO:0000256" key="1">
    <source>
        <dbReference type="ARBA" id="ARBA00004114"/>
    </source>
</evidence>
<keyword evidence="11" id="KW-1185">Reference proteome</keyword>
<feature type="compositionally biased region" description="Low complexity" evidence="9">
    <location>
        <begin position="849"/>
        <end position="864"/>
    </location>
</feature>
<evidence type="ECO:0000256" key="9">
    <source>
        <dbReference type="SAM" id="MobiDB-lite"/>
    </source>
</evidence>
<gene>
    <name evidence="12" type="primary">LOC102199108</name>
</gene>
<evidence type="ECO:0000256" key="4">
    <source>
        <dbReference type="ARBA" id="ARBA00022490"/>
    </source>
</evidence>
<evidence type="ECO:0000256" key="2">
    <source>
        <dbReference type="ARBA" id="ARBA00004138"/>
    </source>
</evidence>
<feature type="compositionally biased region" description="Basic and acidic residues" evidence="9">
    <location>
        <begin position="17"/>
        <end position="36"/>
    </location>
</feature>
<organism evidence="11 12">
    <name type="scientific">Pundamilia nyererei</name>
    <dbReference type="NCBI Taxonomy" id="303518"/>
    <lineage>
        <taxon>Eukaryota</taxon>
        <taxon>Metazoa</taxon>
        <taxon>Chordata</taxon>
        <taxon>Craniata</taxon>
        <taxon>Vertebrata</taxon>
        <taxon>Euteleostomi</taxon>
        <taxon>Actinopterygii</taxon>
        <taxon>Neopterygii</taxon>
        <taxon>Teleostei</taxon>
        <taxon>Neoteleostei</taxon>
        <taxon>Acanthomorphata</taxon>
        <taxon>Ovalentaria</taxon>
        <taxon>Cichlomorphae</taxon>
        <taxon>Cichliformes</taxon>
        <taxon>Cichlidae</taxon>
        <taxon>African cichlids</taxon>
        <taxon>Pseudocrenilabrinae</taxon>
        <taxon>Haplochromini</taxon>
        <taxon>Pundamilia</taxon>
    </lineage>
</organism>
<evidence type="ECO:0000259" key="10">
    <source>
        <dbReference type="PROSITE" id="PS50209"/>
    </source>
</evidence>
<dbReference type="PANTHER" id="PTHR23162">
    <property type="entry name" value="OUTER DENSE FIBER OF SPERM TAILS 2"/>
    <property type="match status" value="1"/>
</dbReference>
<keyword evidence="4" id="KW-0963">Cytoplasm</keyword>
<name>A0A9Y3RN97_9CICH</name>
<keyword evidence="5 8" id="KW-0175">Coiled coil</keyword>
<comment type="subcellular location">
    <subcellularLocation>
        <location evidence="2">Cell projection</location>
        <location evidence="2">Cilium</location>
    </subcellularLocation>
    <subcellularLocation>
        <location evidence="1">Cytoplasm</location>
        <location evidence="1">Cytoskeleton</location>
        <location evidence="1">Microtubule organizing center</location>
        <location evidence="1">Centrosome</location>
        <location evidence="1">Centriole</location>
    </subcellularLocation>
</comment>
<dbReference type="AlphaFoldDB" id="A0A9Y3RN97"/>
<evidence type="ECO:0000256" key="3">
    <source>
        <dbReference type="ARBA" id="ARBA00009316"/>
    </source>
</evidence>
<dbReference type="GO" id="GO:1902018">
    <property type="term" value="P:negative regulation of cilium assembly"/>
    <property type="evidence" value="ECO:0007669"/>
    <property type="project" value="TreeGrafter"/>
</dbReference>
<feature type="region of interest" description="Disordered" evidence="9">
    <location>
        <begin position="1"/>
        <end position="47"/>
    </location>
</feature>
<dbReference type="GO" id="GO:0005814">
    <property type="term" value="C:centriole"/>
    <property type="evidence" value="ECO:0007669"/>
    <property type="project" value="UniProtKB-SubCell"/>
</dbReference>
<dbReference type="InterPro" id="IPR001315">
    <property type="entry name" value="CARD"/>
</dbReference>
<dbReference type="Proteomes" id="UP000695023">
    <property type="component" value="Unplaced"/>
</dbReference>
<evidence type="ECO:0000256" key="7">
    <source>
        <dbReference type="ARBA" id="ARBA00023273"/>
    </source>
</evidence>
<dbReference type="GeneID" id="102199108"/>
<dbReference type="RefSeq" id="XP_005742611.1">
    <property type="nucleotide sequence ID" value="XM_005742554.2"/>
</dbReference>
<accession>A0A9Y3RN97</accession>
<keyword evidence="6" id="KW-0206">Cytoskeleton</keyword>
<evidence type="ECO:0000313" key="11">
    <source>
        <dbReference type="Proteomes" id="UP000695023"/>
    </source>
</evidence>
<feature type="domain" description="CARD" evidence="10">
    <location>
        <begin position="627"/>
        <end position="702"/>
    </location>
</feature>
<feature type="region of interest" description="Disordered" evidence="9">
    <location>
        <begin position="728"/>
        <end position="780"/>
    </location>
</feature>